<keyword evidence="2" id="KW-0472">Membrane</keyword>
<feature type="transmembrane region" description="Helical" evidence="2">
    <location>
        <begin position="406"/>
        <end position="430"/>
    </location>
</feature>
<evidence type="ECO:0000256" key="2">
    <source>
        <dbReference type="SAM" id="Phobius"/>
    </source>
</evidence>
<evidence type="ECO:0000313" key="4">
    <source>
        <dbReference type="Proteomes" id="UP000762676"/>
    </source>
</evidence>
<dbReference type="Proteomes" id="UP000762676">
    <property type="component" value="Unassembled WGS sequence"/>
</dbReference>
<gene>
    <name evidence="3" type="ORF">ElyMa_004764000</name>
</gene>
<proteinExistence type="predicted"/>
<dbReference type="EMBL" id="BMAT01009554">
    <property type="protein sequence ID" value="GFS08702.1"/>
    <property type="molecule type" value="Genomic_DNA"/>
</dbReference>
<keyword evidence="4" id="KW-1185">Reference proteome</keyword>
<reference evidence="3 4" key="1">
    <citation type="journal article" date="2021" name="Elife">
        <title>Chloroplast acquisition without the gene transfer in kleptoplastic sea slugs, Plakobranchus ocellatus.</title>
        <authorList>
            <person name="Maeda T."/>
            <person name="Takahashi S."/>
            <person name="Yoshida T."/>
            <person name="Shimamura S."/>
            <person name="Takaki Y."/>
            <person name="Nagai Y."/>
            <person name="Toyoda A."/>
            <person name="Suzuki Y."/>
            <person name="Arimoto A."/>
            <person name="Ishii H."/>
            <person name="Satoh N."/>
            <person name="Nishiyama T."/>
            <person name="Hasebe M."/>
            <person name="Maruyama T."/>
            <person name="Minagawa J."/>
            <person name="Obokata J."/>
            <person name="Shigenobu S."/>
        </authorList>
    </citation>
    <scope>NUCLEOTIDE SEQUENCE [LARGE SCALE GENOMIC DNA]</scope>
</reference>
<dbReference type="AlphaFoldDB" id="A0AAV4IFN9"/>
<accession>A0AAV4IFN9</accession>
<comment type="caution">
    <text evidence="3">The sequence shown here is derived from an EMBL/GenBank/DDBJ whole genome shotgun (WGS) entry which is preliminary data.</text>
</comment>
<name>A0AAV4IFN9_9GAST</name>
<evidence type="ECO:0000256" key="1">
    <source>
        <dbReference type="SAM" id="MobiDB-lite"/>
    </source>
</evidence>
<feature type="region of interest" description="Disordered" evidence="1">
    <location>
        <begin position="1"/>
        <end position="23"/>
    </location>
</feature>
<keyword evidence="2" id="KW-1133">Transmembrane helix</keyword>
<evidence type="ECO:0000313" key="3">
    <source>
        <dbReference type="EMBL" id="GFS08702.1"/>
    </source>
</evidence>
<evidence type="ECO:0008006" key="5">
    <source>
        <dbReference type="Google" id="ProtNLM"/>
    </source>
</evidence>
<sequence length="487" mass="53409">MRVTNRSRPTIKKQSELKPAITQTTAHGESLSEFFLFHATEQTIKNMTRTTDLKAASVLATLLIIATVTSSSPVSSKGKSDQQVRASQILHQAWKSPLATIVPSSAGIDKADPTLVSLGDEIKAFIRDFQMETKKTSEKPFTETTAKIAHPTQKGSDALIKDLASLDDEIQAFMKQFQKGNKQTSEKPITEISARLAFPTQKARDALIKYSASLDDEIQAFMNDFQAGNQQTSEKPFTETTAKIVHPTQKESDALIKDSASLDDEMKAFMRDFKGGNKQTSESPVFETMAKLASLSHSERDTLAEEADEFMKKVDLEDVTSPTFQGKSVSGVAAADSTLDDFAERASSTADSVGFSTTRTASRARGQTSTLPVTTRQSYANKDQQNEVEIEMESARKYSSIIDTKIILIIGVTAAGLLVVLLLVVLCHLCRSKSPKGKGMYLNSDLNRWDPQLLRPSQKSIDNFIFGTPIPSISEMIKAQDDVENST</sequence>
<protein>
    <recommendedName>
        <fullName evidence="5">SEA domain-containing protein</fullName>
    </recommendedName>
</protein>
<keyword evidence="2" id="KW-0812">Transmembrane</keyword>
<organism evidence="3 4">
    <name type="scientific">Elysia marginata</name>
    <dbReference type="NCBI Taxonomy" id="1093978"/>
    <lineage>
        <taxon>Eukaryota</taxon>
        <taxon>Metazoa</taxon>
        <taxon>Spiralia</taxon>
        <taxon>Lophotrochozoa</taxon>
        <taxon>Mollusca</taxon>
        <taxon>Gastropoda</taxon>
        <taxon>Heterobranchia</taxon>
        <taxon>Euthyneura</taxon>
        <taxon>Panpulmonata</taxon>
        <taxon>Sacoglossa</taxon>
        <taxon>Placobranchoidea</taxon>
        <taxon>Plakobranchidae</taxon>
        <taxon>Elysia</taxon>
    </lineage>
</organism>